<dbReference type="EMBL" id="JBHRZH010000023">
    <property type="protein sequence ID" value="MFC3764196.1"/>
    <property type="molecule type" value="Genomic_DNA"/>
</dbReference>
<dbReference type="Proteomes" id="UP001595699">
    <property type="component" value="Unassembled WGS sequence"/>
</dbReference>
<proteinExistence type="predicted"/>
<name>A0ABV7YHV3_9ACTN</name>
<evidence type="ECO:0000313" key="1">
    <source>
        <dbReference type="EMBL" id="MFC3764196.1"/>
    </source>
</evidence>
<sequence>MSSKRLYELLPSGLPDIDAVALGHAGLQALALAGTAILARHATVELRADGVSDIEGTLPLAEWGVVMRALGAFADPGGDLVRTEKQRREEAFVAMCVQARAALEKGHRLGAGRSASL</sequence>
<gene>
    <name evidence="1" type="ORF">ACFOUW_25400</name>
</gene>
<comment type="caution">
    <text evidence="1">The sequence shown here is derived from an EMBL/GenBank/DDBJ whole genome shotgun (WGS) entry which is preliminary data.</text>
</comment>
<dbReference type="RefSeq" id="WP_205114943.1">
    <property type="nucleotide sequence ID" value="NZ_JAFBCM010000001.1"/>
</dbReference>
<protein>
    <submittedName>
        <fullName evidence="1">Uncharacterized protein</fullName>
    </submittedName>
</protein>
<evidence type="ECO:0000313" key="2">
    <source>
        <dbReference type="Proteomes" id="UP001595699"/>
    </source>
</evidence>
<organism evidence="1 2">
    <name type="scientific">Tenggerimyces flavus</name>
    <dbReference type="NCBI Taxonomy" id="1708749"/>
    <lineage>
        <taxon>Bacteria</taxon>
        <taxon>Bacillati</taxon>
        <taxon>Actinomycetota</taxon>
        <taxon>Actinomycetes</taxon>
        <taxon>Propionibacteriales</taxon>
        <taxon>Nocardioidaceae</taxon>
        <taxon>Tenggerimyces</taxon>
    </lineage>
</organism>
<reference evidence="2" key="1">
    <citation type="journal article" date="2019" name="Int. J. Syst. Evol. Microbiol.">
        <title>The Global Catalogue of Microorganisms (GCM) 10K type strain sequencing project: providing services to taxonomists for standard genome sequencing and annotation.</title>
        <authorList>
            <consortium name="The Broad Institute Genomics Platform"/>
            <consortium name="The Broad Institute Genome Sequencing Center for Infectious Disease"/>
            <person name="Wu L."/>
            <person name="Ma J."/>
        </authorList>
    </citation>
    <scope>NUCLEOTIDE SEQUENCE [LARGE SCALE GENOMIC DNA]</scope>
    <source>
        <strain evidence="2">CGMCC 4.7241</strain>
    </source>
</reference>
<accession>A0ABV7YHV3</accession>
<keyword evidence="2" id="KW-1185">Reference proteome</keyword>